<evidence type="ECO:0000313" key="10">
    <source>
        <dbReference type="Proteomes" id="UP000264056"/>
    </source>
</evidence>
<evidence type="ECO:0000256" key="3">
    <source>
        <dbReference type="RuleBase" id="RU361235"/>
    </source>
</evidence>
<dbReference type="Gene3D" id="3.40.50.1820">
    <property type="entry name" value="alpha/beta hydrolase"/>
    <property type="match status" value="1"/>
</dbReference>
<evidence type="ECO:0000313" key="6">
    <source>
        <dbReference type="EMBL" id="RFU51638.1"/>
    </source>
</evidence>
<dbReference type="InterPro" id="IPR050309">
    <property type="entry name" value="Type-B_Carboxylest/Lipase"/>
</dbReference>
<proteinExistence type="inferred from homology"/>
<dbReference type="PROSITE" id="PS51257">
    <property type="entry name" value="PROKAR_LIPOPROTEIN"/>
    <property type="match status" value="1"/>
</dbReference>
<dbReference type="Proteomes" id="UP000264056">
    <property type="component" value="Unassembled WGS sequence"/>
</dbReference>
<evidence type="ECO:0000259" key="4">
    <source>
        <dbReference type="Pfam" id="PF00135"/>
    </source>
</evidence>
<dbReference type="EMBL" id="QVQY01000003">
    <property type="protein sequence ID" value="RFU51638.1"/>
    <property type="molecule type" value="Genomic_DNA"/>
</dbReference>
<keyword evidence="10" id="KW-1185">Reference proteome</keyword>
<dbReference type="InterPro" id="IPR019826">
    <property type="entry name" value="Carboxylesterase_B_AS"/>
</dbReference>
<dbReference type="Proteomes" id="UP000262901">
    <property type="component" value="Unassembled WGS sequence"/>
</dbReference>
<dbReference type="EMBL" id="QVQZ01000001">
    <property type="protein sequence ID" value="RFU53959.1"/>
    <property type="molecule type" value="Genomic_DNA"/>
</dbReference>
<dbReference type="AlphaFoldDB" id="A0A372KNW6"/>
<dbReference type="SUPFAM" id="SSF53474">
    <property type="entry name" value="alpha/beta-Hydrolases"/>
    <property type="match status" value="1"/>
</dbReference>
<keyword evidence="2 3" id="KW-0378">Hydrolase</keyword>
<dbReference type="EC" id="3.1.1.-" evidence="3"/>
<accession>A0A346NCM4</accession>
<reference evidence="5" key="4">
    <citation type="journal article" date="2019" name="Int. J. Syst. Evol. Microbiol.">
        <title>Streptococcus chenjunshii sp. nov. isolated from feces of Tibetan antelopes.</title>
        <authorList>
            <person name="Tian Z."/>
            <person name="Lu S."/>
            <person name="Jin D."/>
            <person name="Yang J."/>
            <person name="Pu J."/>
            <person name="Lai X.H."/>
            <person name="Bai X.N."/>
            <person name="Wu X.M."/>
            <person name="Li J."/>
            <person name="Wang S."/>
            <person name="Xu J."/>
        </authorList>
    </citation>
    <scope>NUCLEOTIDE SEQUENCE</scope>
    <source>
        <strain evidence="5">Z15</strain>
    </source>
</reference>
<evidence type="ECO:0000313" key="8">
    <source>
        <dbReference type="Proteomes" id="UP000246115"/>
    </source>
</evidence>
<protein>
    <recommendedName>
        <fullName evidence="3">Carboxylic ester hydrolase</fullName>
        <ecNumber evidence="3">3.1.1.-</ecNumber>
    </recommendedName>
</protein>
<gene>
    <name evidence="5" type="ORF">DDV21_006570</name>
    <name evidence="6" type="ORF">DDV22_01970</name>
    <name evidence="7" type="ORF">DDV23_00030</name>
</gene>
<evidence type="ECO:0000313" key="5">
    <source>
        <dbReference type="EMBL" id="AXQ78769.1"/>
    </source>
</evidence>
<dbReference type="EMBL" id="CP031733">
    <property type="protein sequence ID" value="AXQ78769.1"/>
    <property type="molecule type" value="Genomic_DNA"/>
</dbReference>
<dbReference type="OrthoDB" id="9815425at2"/>
<sequence>MKRIYVALLTLILGISLVACISTDNKESSAAFNQSLTQTIAAGKVRGVRDKENKALQWLGIPYAQAPSGQLRWKEPRKAESWEGIFAADNYGDTAIQLSDDQVVGSEDALNLDVVRPDTKEGDLPVMVYIHGGNNQTGSSQEIKGNSFVNDLNAVYVSVNYRLGALGFNPLAALKNGSDKENSGNYSLLDIAAALDWVEENIAAFGGDKNNITLVGFSAGGRDVMASLISPVFAGKYHKAISFSGGMTLADEKESQETFAEALAPLVVEDQVKESDEEAKNWLLTADSEVTDYLYGLSADRLAGLMGNAAIRMSVFPHLYKDGTVLPEEGFETADINDVPLLLITGTNEFSLFAAYDERFAADFSSQSLFTDKQKAAEFNYVKTYGGQLYRLSNTLESARILGGKYDSPIFIGEISYGDDKAVTPDLAETFGAFHGIFEPLLQEPSNYTAMIGQSFEEKGAQALSADFKAYLKNFLHSDSPNGDDLTKWPQWSQKNEAVLSLTANKKTALIEAATDTEEAQTILDKMAKDSTLSDEVKEELNTTVLNGRWFSSLLDERSASNNE</sequence>
<feature type="domain" description="Carboxylesterase type B" evidence="4">
    <location>
        <begin position="39"/>
        <end position="367"/>
    </location>
</feature>
<dbReference type="Pfam" id="PF00135">
    <property type="entry name" value="COesterase"/>
    <property type="match status" value="1"/>
</dbReference>
<organism evidence="7 9">
    <name type="scientific">Streptococcus chenjunshii</name>
    <dbReference type="NCBI Taxonomy" id="2173853"/>
    <lineage>
        <taxon>Bacteria</taxon>
        <taxon>Bacillati</taxon>
        <taxon>Bacillota</taxon>
        <taxon>Bacilli</taxon>
        <taxon>Lactobacillales</taxon>
        <taxon>Streptococcaceae</taxon>
        <taxon>Streptococcus</taxon>
    </lineage>
</organism>
<evidence type="ECO:0000256" key="1">
    <source>
        <dbReference type="ARBA" id="ARBA00005964"/>
    </source>
</evidence>
<accession>A0A372KNW6</accession>
<comment type="similarity">
    <text evidence="1 3">Belongs to the type-B carboxylesterase/lipase family.</text>
</comment>
<evidence type="ECO:0000313" key="9">
    <source>
        <dbReference type="Proteomes" id="UP000262901"/>
    </source>
</evidence>
<reference evidence="6 10" key="1">
    <citation type="submission" date="2018-08" db="EMBL/GenBank/DDBJ databases">
        <title>Draft genome of Streptococcus sp .nov. Z2.</title>
        <authorList>
            <person name="Tian Z."/>
        </authorList>
    </citation>
    <scope>NUCLEOTIDE SEQUENCE [LARGE SCALE GENOMIC DNA]</scope>
    <source>
        <strain evidence="6 10">Z2</strain>
    </source>
</reference>
<dbReference type="GO" id="GO:0016787">
    <property type="term" value="F:hydrolase activity"/>
    <property type="evidence" value="ECO:0007669"/>
    <property type="project" value="UniProtKB-KW"/>
</dbReference>
<dbReference type="InterPro" id="IPR002018">
    <property type="entry name" value="CarbesteraseB"/>
</dbReference>
<dbReference type="RefSeq" id="WP_116877055.1">
    <property type="nucleotide sequence ID" value="NZ_CP031733.1"/>
</dbReference>
<dbReference type="Proteomes" id="UP000246115">
    <property type="component" value="Chromosome"/>
</dbReference>
<dbReference type="PANTHER" id="PTHR11559">
    <property type="entry name" value="CARBOXYLESTERASE"/>
    <property type="match status" value="1"/>
</dbReference>
<evidence type="ECO:0000313" key="7">
    <source>
        <dbReference type="EMBL" id="RFU53959.1"/>
    </source>
</evidence>
<evidence type="ECO:0000256" key="2">
    <source>
        <dbReference type="ARBA" id="ARBA00022801"/>
    </source>
</evidence>
<name>A0A372KNW6_9STRE</name>
<dbReference type="KEGG" id="schj:DDV21_006570"/>
<dbReference type="InterPro" id="IPR029058">
    <property type="entry name" value="AB_hydrolase_fold"/>
</dbReference>
<dbReference type="PROSITE" id="PS00122">
    <property type="entry name" value="CARBOXYLESTERASE_B_1"/>
    <property type="match status" value="1"/>
</dbReference>
<reference evidence="7 9" key="2">
    <citation type="submission" date="2018-08" db="EMBL/GenBank/DDBJ databases">
        <title>Draft genome of Streptococcus sp. nov. Z1.</title>
        <authorList>
            <person name="Tian Z."/>
        </authorList>
    </citation>
    <scope>NUCLEOTIDE SEQUENCE [LARGE SCALE GENOMIC DNA]</scope>
    <source>
        <strain evidence="7">Z1</strain>
        <strain evidence="9">Z1(2018)</strain>
    </source>
</reference>
<reference evidence="8" key="3">
    <citation type="submission" date="2018-08" db="EMBL/GenBank/DDBJ databases">
        <title>Streptococcus chenjunshii sp. nov., isolated from stools sample of the Tibetan antelope in the Qinghai-Tibet plateau, China.</title>
        <authorList>
            <person name="Tian Z."/>
        </authorList>
    </citation>
    <scope>NUCLEOTIDE SEQUENCE [LARGE SCALE GENOMIC DNA]</scope>
    <source>
        <strain evidence="8">Z15</strain>
    </source>
</reference>